<name>A0A382J250_9ZZZZ</name>
<dbReference type="AlphaFoldDB" id="A0A382J250"/>
<dbReference type="Pfam" id="PF00583">
    <property type="entry name" value="Acetyltransf_1"/>
    <property type="match status" value="1"/>
</dbReference>
<organism evidence="2">
    <name type="scientific">marine metagenome</name>
    <dbReference type="NCBI Taxonomy" id="408172"/>
    <lineage>
        <taxon>unclassified sequences</taxon>
        <taxon>metagenomes</taxon>
        <taxon>ecological metagenomes</taxon>
    </lineage>
</organism>
<dbReference type="PROSITE" id="PS51186">
    <property type="entry name" value="GNAT"/>
    <property type="match status" value="1"/>
</dbReference>
<evidence type="ECO:0000259" key="1">
    <source>
        <dbReference type="PROSITE" id="PS51186"/>
    </source>
</evidence>
<proteinExistence type="predicted"/>
<sequence length="188" mass="21142">MSQELELHGTLQLRSATLEDTEGLQAYCFPDQSVQEVTDHLTKDLEESSEDDVYRIVAETGGHPIGQIRIERSVLENTTATIGDLKVLAPFRAFGVSTMLVEYAEKLAKDNGVQSLEIELSVSDRSVIEAYRKWGYKERQTIVLEKFFNGTQMEEDTDPIVDPDQDEDADQIEFGVSEFNTDEDATDV</sequence>
<dbReference type="CDD" id="cd04301">
    <property type="entry name" value="NAT_SF"/>
    <property type="match status" value="1"/>
</dbReference>
<feature type="domain" description="N-acetyltransferase" evidence="1">
    <location>
        <begin position="11"/>
        <end position="158"/>
    </location>
</feature>
<dbReference type="Gene3D" id="3.40.630.30">
    <property type="match status" value="1"/>
</dbReference>
<dbReference type="InterPro" id="IPR016181">
    <property type="entry name" value="Acyl_CoA_acyltransferase"/>
</dbReference>
<dbReference type="InterPro" id="IPR000182">
    <property type="entry name" value="GNAT_dom"/>
</dbReference>
<dbReference type="SUPFAM" id="SSF55729">
    <property type="entry name" value="Acyl-CoA N-acyltransferases (Nat)"/>
    <property type="match status" value="1"/>
</dbReference>
<gene>
    <name evidence="2" type="ORF">METZ01_LOCUS258830</name>
</gene>
<reference evidence="2" key="1">
    <citation type="submission" date="2018-05" db="EMBL/GenBank/DDBJ databases">
        <authorList>
            <person name="Lanie J.A."/>
            <person name="Ng W.-L."/>
            <person name="Kazmierczak K.M."/>
            <person name="Andrzejewski T.M."/>
            <person name="Davidsen T.M."/>
            <person name="Wayne K.J."/>
            <person name="Tettelin H."/>
            <person name="Glass J.I."/>
            <person name="Rusch D."/>
            <person name="Podicherti R."/>
            <person name="Tsui H.-C.T."/>
            <person name="Winkler M.E."/>
        </authorList>
    </citation>
    <scope>NUCLEOTIDE SEQUENCE</scope>
</reference>
<dbReference type="GO" id="GO:0016747">
    <property type="term" value="F:acyltransferase activity, transferring groups other than amino-acyl groups"/>
    <property type="evidence" value="ECO:0007669"/>
    <property type="project" value="InterPro"/>
</dbReference>
<accession>A0A382J250</accession>
<dbReference type="EMBL" id="UINC01071234">
    <property type="protein sequence ID" value="SVC05976.1"/>
    <property type="molecule type" value="Genomic_DNA"/>
</dbReference>
<protein>
    <recommendedName>
        <fullName evidence="1">N-acetyltransferase domain-containing protein</fullName>
    </recommendedName>
</protein>
<evidence type="ECO:0000313" key="2">
    <source>
        <dbReference type="EMBL" id="SVC05976.1"/>
    </source>
</evidence>